<name>A0A162PKH0_9CRUS</name>
<dbReference type="AlphaFoldDB" id="A0A162PKH0"/>
<reference evidence="2 3" key="1">
    <citation type="submission" date="2016-03" db="EMBL/GenBank/DDBJ databases">
        <title>EvidentialGene: Evidence-directed Construction of Genes on Genomes.</title>
        <authorList>
            <person name="Gilbert D.G."/>
            <person name="Choi J.-H."/>
            <person name="Mockaitis K."/>
            <person name="Colbourne J."/>
            <person name="Pfrender M."/>
        </authorList>
    </citation>
    <scope>NUCLEOTIDE SEQUENCE [LARGE SCALE GENOMIC DNA]</scope>
    <source>
        <strain evidence="2 3">Xinb3</strain>
        <tissue evidence="2">Complete organism</tissue>
    </source>
</reference>
<evidence type="ECO:0000256" key="1">
    <source>
        <dbReference type="SAM" id="MobiDB-lite"/>
    </source>
</evidence>
<gene>
    <name evidence="2" type="ORF">APZ42_014798</name>
</gene>
<dbReference type="Proteomes" id="UP000076858">
    <property type="component" value="Unassembled WGS sequence"/>
</dbReference>
<feature type="region of interest" description="Disordered" evidence="1">
    <location>
        <begin position="1"/>
        <end position="69"/>
    </location>
</feature>
<dbReference type="EMBL" id="LRGB01000495">
    <property type="protein sequence ID" value="KZS18924.1"/>
    <property type="molecule type" value="Genomic_DNA"/>
</dbReference>
<accession>A0A162PKH0</accession>
<organism evidence="2 3">
    <name type="scientific">Daphnia magna</name>
    <dbReference type="NCBI Taxonomy" id="35525"/>
    <lineage>
        <taxon>Eukaryota</taxon>
        <taxon>Metazoa</taxon>
        <taxon>Ecdysozoa</taxon>
        <taxon>Arthropoda</taxon>
        <taxon>Crustacea</taxon>
        <taxon>Branchiopoda</taxon>
        <taxon>Diplostraca</taxon>
        <taxon>Cladocera</taxon>
        <taxon>Anomopoda</taxon>
        <taxon>Daphniidae</taxon>
        <taxon>Daphnia</taxon>
    </lineage>
</organism>
<evidence type="ECO:0000313" key="2">
    <source>
        <dbReference type="EMBL" id="KZS18924.1"/>
    </source>
</evidence>
<comment type="caution">
    <text evidence="2">The sequence shown here is derived from an EMBL/GenBank/DDBJ whole genome shotgun (WGS) entry which is preliminary data.</text>
</comment>
<proteinExistence type="predicted"/>
<sequence length="125" mass="13846">MGRDRHHTASESDGKRLGRGKRVKRTRAVYSPTPNQESSTDEIESDSEDTRTSSVPPIPNCSAETFNPSSTIRKTNWRSSTFGFCQTGSEKVSSLLKLEPSLTGTTFFDQSKGRILNVNFTLDLS</sequence>
<feature type="compositionally biased region" description="Basic residues" evidence="1">
    <location>
        <begin position="17"/>
        <end position="27"/>
    </location>
</feature>
<protein>
    <submittedName>
        <fullName evidence="2">Uncharacterized protein</fullName>
    </submittedName>
</protein>
<feature type="compositionally biased region" description="Basic and acidic residues" evidence="1">
    <location>
        <begin position="1"/>
        <end position="16"/>
    </location>
</feature>
<keyword evidence="3" id="KW-1185">Reference proteome</keyword>
<evidence type="ECO:0000313" key="3">
    <source>
        <dbReference type="Proteomes" id="UP000076858"/>
    </source>
</evidence>